<accession>A0A0F9FY28</accession>
<gene>
    <name evidence="1" type="ORF">LCGC14_2249150</name>
</gene>
<reference evidence="1" key="1">
    <citation type="journal article" date="2015" name="Nature">
        <title>Complex archaea that bridge the gap between prokaryotes and eukaryotes.</title>
        <authorList>
            <person name="Spang A."/>
            <person name="Saw J.H."/>
            <person name="Jorgensen S.L."/>
            <person name="Zaremba-Niedzwiedzka K."/>
            <person name="Martijn J."/>
            <person name="Lind A.E."/>
            <person name="van Eijk R."/>
            <person name="Schleper C."/>
            <person name="Guy L."/>
            <person name="Ettema T.J."/>
        </authorList>
    </citation>
    <scope>NUCLEOTIDE SEQUENCE</scope>
</reference>
<sequence>MKSVICRFCRKSFLTESNSKFCSKVCEIKNKEAVYTTISLKHVVRNRIIDIQNDILKKINRKVSYNDIIDYMVDVMEKTVGKDKFIDKIINEHYKY</sequence>
<dbReference type="AlphaFoldDB" id="A0A0F9FY28"/>
<name>A0A0F9FY28_9ZZZZ</name>
<organism evidence="1">
    <name type="scientific">marine sediment metagenome</name>
    <dbReference type="NCBI Taxonomy" id="412755"/>
    <lineage>
        <taxon>unclassified sequences</taxon>
        <taxon>metagenomes</taxon>
        <taxon>ecological metagenomes</taxon>
    </lineage>
</organism>
<dbReference type="EMBL" id="LAZR01030620">
    <property type="protein sequence ID" value="KKL56062.1"/>
    <property type="molecule type" value="Genomic_DNA"/>
</dbReference>
<protein>
    <submittedName>
        <fullName evidence="1">Uncharacterized protein</fullName>
    </submittedName>
</protein>
<comment type="caution">
    <text evidence="1">The sequence shown here is derived from an EMBL/GenBank/DDBJ whole genome shotgun (WGS) entry which is preliminary data.</text>
</comment>
<proteinExistence type="predicted"/>
<evidence type="ECO:0000313" key="1">
    <source>
        <dbReference type="EMBL" id="KKL56062.1"/>
    </source>
</evidence>